<organism evidence="1 2">
    <name type="scientific">Phenylobacterium koreense</name>
    <dbReference type="NCBI Taxonomy" id="266125"/>
    <lineage>
        <taxon>Bacteria</taxon>
        <taxon>Pseudomonadati</taxon>
        <taxon>Pseudomonadota</taxon>
        <taxon>Alphaproteobacteria</taxon>
        <taxon>Caulobacterales</taxon>
        <taxon>Caulobacteraceae</taxon>
        <taxon>Phenylobacterium</taxon>
    </lineage>
</organism>
<dbReference type="RefSeq" id="WP_354297949.1">
    <property type="nucleotide sequence ID" value="NZ_JBEPLU010000002.1"/>
</dbReference>
<sequence>MSDIRVPSASPGEAWSERDCLRHLEPDARELLLLASQLGPRDNRALACIIRRAREICESEGEEVALAVIEQVQAIVSGRGMDA</sequence>
<evidence type="ECO:0000313" key="1">
    <source>
        <dbReference type="EMBL" id="MET3527916.1"/>
    </source>
</evidence>
<accession>A0ABV2EMS3</accession>
<keyword evidence="2" id="KW-1185">Reference proteome</keyword>
<dbReference type="EMBL" id="JBEPLU010000002">
    <property type="protein sequence ID" value="MET3527916.1"/>
    <property type="molecule type" value="Genomic_DNA"/>
</dbReference>
<evidence type="ECO:0000313" key="2">
    <source>
        <dbReference type="Proteomes" id="UP001549110"/>
    </source>
</evidence>
<dbReference type="Proteomes" id="UP001549110">
    <property type="component" value="Unassembled WGS sequence"/>
</dbReference>
<proteinExistence type="predicted"/>
<name>A0ABV2EMS3_9CAUL</name>
<protein>
    <submittedName>
        <fullName evidence="1">Uncharacterized protein</fullName>
    </submittedName>
</protein>
<gene>
    <name evidence="1" type="ORF">ABID41_003034</name>
</gene>
<reference evidence="1 2" key="1">
    <citation type="submission" date="2024-06" db="EMBL/GenBank/DDBJ databases">
        <title>Genomic Encyclopedia of Type Strains, Phase IV (KMG-IV): sequencing the most valuable type-strain genomes for metagenomic binning, comparative biology and taxonomic classification.</title>
        <authorList>
            <person name="Goeker M."/>
        </authorList>
    </citation>
    <scope>NUCLEOTIDE SEQUENCE [LARGE SCALE GENOMIC DNA]</scope>
    <source>
        <strain evidence="1 2">DSM 17809</strain>
    </source>
</reference>
<comment type="caution">
    <text evidence="1">The sequence shown here is derived from an EMBL/GenBank/DDBJ whole genome shotgun (WGS) entry which is preliminary data.</text>
</comment>